<dbReference type="AlphaFoldDB" id="A0A1M3TCP8"/>
<dbReference type="VEuPathDB" id="FungiDB:ASPFODRAFT_209015"/>
<name>A0A1M3TCP8_ASPLC</name>
<proteinExistence type="predicted"/>
<dbReference type="EMBL" id="KV878244">
    <property type="protein sequence ID" value="OJZ84522.1"/>
    <property type="molecule type" value="Genomic_DNA"/>
</dbReference>
<evidence type="ECO:0000313" key="2">
    <source>
        <dbReference type="Proteomes" id="UP000184063"/>
    </source>
</evidence>
<reference evidence="2" key="1">
    <citation type="journal article" date="2017" name="Genome Biol.">
        <title>Comparative genomics reveals high biological diversity and specific adaptations in the industrially and medically important fungal genus Aspergillus.</title>
        <authorList>
            <person name="de Vries R.P."/>
            <person name="Riley R."/>
            <person name="Wiebenga A."/>
            <person name="Aguilar-Osorio G."/>
            <person name="Amillis S."/>
            <person name="Uchima C.A."/>
            <person name="Anderluh G."/>
            <person name="Asadollahi M."/>
            <person name="Askin M."/>
            <person name="Barry K."/>
            <person name="Battaglia E."/>
            <person name="Bayram O."/>
            <person name="Benocci T."/>
            <person name="Braus-Stromeyer S.A."/>
            <person name="Caldana C."/>
            <person name="Canovas D."/>
            <person name="Cerqueira G.C."/>
            <person name="Chen F."/>
            <person name="Chen W."/>
            <person name="Choi C."/>
            <person name="Clum A."/>
            <person name="Dos Santos R.A."/>
            <person name="Damasio A.R."/>
            <person name="Diallinas G."/>
            <person name="Emri T."/>
            <person name="Fekete E."/>
            <person name="Flipphi M."/>
            <person name="Freyberg S."/>
            <person name="Gallo A."/>
            <person name="Gournas C."/>
            <person name="Habgood R."/>
            <person name="Hainaut M."/>
            <person name="Harispe M.L."/>
            <person name="Henrissat B."/>
            <person name="Hilden K.S."/>
            <person name="Hope R."/>
            <person name="Hossain A."/>
            <person name="Karabika E."/>
            <person name="Karaffa L."/>
            <person name="Karanyi Z."/>
            <person name="Krasevec N."/>
            <person name="Kuo A."/>
            <person name="Kusch H."/>
            <person name="LaButti K."/>
            <person name="Lagendijk E.L."/>
            <person name="Lapidus A."/>
            <person name="Levasseur A."/>
            <person name="Lindquist E."/>
            <person name="Lipzen A."/>
            <person name="Logrieco A.F."/>
            <person name="MacCabe A."/>
            <person name="Maekelae M.R."/>
            <person name="Malavazi I."/>
            <person name="Melin P."/>
            <person name="Meyer V."/>
            <person name="Mielnichuk N."/>
            <person name="Miskei M."/>
            <person name="Molnar A.P."/>
            <person name="Mule G."/>
            <person name="Ngan C.Y."/>
            <person name="Orejas M."/>
            <person name="Orosz E."/>
            <person name="Ouedraogo J.P."/>
            <person name="Overkamp K.M."/>
            <person name="Park H.-S."/>
            <person name="Perrone G."/>
            <person name="Piumi F."/>
            <person name="Punt P.J."/>
            <person name="Ram A.F."/>
            <person name="Ramon A."/>
            <person name="Rauscher S."/>
            <person name="Record E."/>
            <person name="Riano-Pachon D.M."/>
            <person name="Robert V."/>
            <person name="Roehrig J."/>
            <person name="Ruller R."/>
            <person name="Salamov A."/>
            <person name="Salih N.S."/>
            <person name="Samson R.A."/>
            <person name="Sandor E."/>
            <person name="Sanguinetti M."/>
            <person name="Schuetze T."/>
            <person name="Sepcic K."/>
            <person name="Shelest E."/>
            <person name="Sherlock G."/>
            <person name="Sophianopoulou V."/>
            <person name="Squina F.M."/>
            <person name="Sun H."/>
            <person name="Susca A."/>
            <person name="Todd R.B."/>
            <person name="Tsang A."/>
            <person name="Unkles S.E."/>
            <person name="van de Wiele N."/>
            <person name="van Rossen-Uffink D."/>
            <person name="Oliveira J.V."/>
            <person name="Vesth T.C."/>
            <person name="Visser J."/>
            <person name="Yu J.-H."/>
            <person name="Zhou M."/>
            <person name="Andersen M.R."/>
            <person name="Archer D.B."/>
            <person name="Baker S.E."/>
            <person name="Benoit I."/>
            <person name="Brakhage A.A."/>
            <person name="Braus G.H."/>
            <person name="Fischer R."/>
            <person name="Frisvad J.C."/>
            <person name="Goldman G.H."/>
            <person name="Houbraken J."/>
            <person name="Oakley B."/>
            <person name="Pocsi I."/>
            <person name="Scazzocchio C."/>
            <person name="Seiboth B."/>
            <person name="vanKuyk P.A."/>
            <person name="Wortman J."/>
            <person name="Dyer P.S."/>
            <person name="Grigoriev I.V."/>
        </authorList>
    </citation>
    <scope>NUCLEOTIDE SEQUENCE [LARGE SCALE GENOMIC DNA]</scope>
    <source>
        <strain evidence="2">CBS 106.47</strain>
    </source>
</reference>
<organism evidence="1 2">
    <name type="scientific">Aspergillus luchuensis (strain CBS 106.47)</name>
    <dbReference type="NCBI Taxonomy" id="1137211"/>
    <lineage>
        <taxon>Eukaryota</taxon>
        <taxon>Fungi</taxon>
        <taxon>Dikarya</taxon>
        <taxon>Ascomycota</taxon>
        <taxon>Pezizomycotina</taxon>
        <taxon>Eurotiomycetes</taxon>
        <taxon>Eurotiomycetidae</taxon>
        <taxon>Eurotiales</taxon>
        <taxon>Aspergillaceae</taxon>
        <taxon>Aspergillus</taxon>
        <taxon>Aspergillus subgen. Circumdati</taxon>
    </lineage>
</organism>
<evidence type="ECO:0000313" key="1">
    <source>
        <dbReference type="EMBL" id="OJZ84522.1"/>
    </source>
</evidence>
<sequence length="56" mass="5955">MNLTEEPSTITVTTPKASITGTTIAIILEEHSLGLILGDMTPYATAASQYDNMTLL</sequence>
<dbReference type="Proteomes" id="UP000184063">
    <property type="component" value="Unassembled WGS sequence"/>
</dbReference>
<protein>
    <submittedName>
        <fullName evidence="1">Uncharacterized protein</fullName>
    </submittedName>
</protein>
<gene>
    <name evidence="1" type="ORF">ASPFODRAFT_209015</name>
</gene>
<accession>A0A1M3TCP8</accession>
<dbReference type="OrthoDB" id="422574at2759"/>